<protein>
    <submittedName>
        <fullName evidence="4">Biotin--[acetyl-CoA-carboxylase] ligase</fullName>
        <ecNumber evidence="4">6.3.4.15</ecNumber>
    </submittedName>
</protein>
<dbReference type="GO" id="GO:0005737">
    <property type="term" value="C:cytoplasm"/>
    <property type="evidence" value="ECO:0007669"/>
    <property type="project" value="TreeGrafter"/>
</dbReference>
<dbReference type="InterPro" id="IPR045864">
    <property type="entry name" value="aa-tRNA-synth_II/BPL/LPL"/>
</dbReference>
<gene>
    <name evidence="4" type="ORF">GIX10_08025</name>
    <name evidence="3" type="ORF">SKM51_00485</name>
</gene>
<dbReference type="EMBL" id="JAXHPL010000001">
    <property type="protein sequence ID" value="MDY6485707.1"/>
    <property type="molecule type" value="Genomic_DNA"/>
</dbReference>
<reference evidence="4 5" key="1">
    <citation type="submission" date="2019-11" db="EMBL/GenBank/DDBJ databases">
        <authorList>
            <person name="An D."/>
        </authorList>
    </citation>
    <scope>NUCLEOTIDE SEQUENCE [LARGE SCALE GENOMIC DNA]</scope>
    <source>
        <strain evidence="4 5">YIM 103518</strain>
    </source>
</reference>
<proteinExistence type="predicted"/>
<dbReference type="CDD" id="cd16442">
    <property type="entry name" value="BPL"/>
    <property type="match status" value="1"/>
</dbReference>
<dbReference type="NCBIfam" id="TIGR00121">
    <property type="entry name" value="birA_ligase"/>
    <property type="match status" value="1"/>
</dbReference>
<dbReference type="Pfam" id="PF03099">
    <property type="entry name" value="BPL_LplA_LipB"/>
    <property type="match status" value="1"/>
</dbReference>
<evidence type="ECO:0000259" key="2">
    <source>
        <dbReference type="PROSITE" id="PS51733"/>
    </source>
</evidence>
<evidence type="ECO:0000313" key="5">
    <source>
        <dbReference type="Proteomes" id="UP000473854"/>
    </source>
</evidence>
<dbReference type="EMBL" id="WLYL01000021">
    <property type="protein sequence ID" value="MTD11374.1"/>
    <property type="molecule type" value="Genomic_DNA"/>
</dbReference>
<dbReference type="Proteomes" id="UP001278995">
    <property type="component" value="Unassembled WGS sequence"/>
</dbReference>
<dbReference type="AlphaFoldDB" id="A0A6L6GHR1"/>
<dbReference type="GeneID" id="86887267"/>
<dbReference type="InterPro" id="IPR004408">
    <property type="entry name" value="Biotin_CoA_COase_ligase"/>
</dbReference>
<dbReference type="InterPro" id="IPR004143">
    <property type="entry name" value="BPL_LPL_catalytic"/>
</dbReference>
<feature type="domain" description="BPL/LPL catalytic" evidence="2">
    <location>
        <begin position="6"/>
        <end position="186"/>
    </location>
</feature>
<evidence type="ECO:0000313" key="6">
    <source>
        <dbReference type="Proteomes" id="UP001278995"/>
    </source>
</evidence>
<dbReference type="PANTHER" id="PTHR12835">
    <property type="entry name" value="BIOTIN PROTEIN LIGASE"/>
    <property type="match status" value="1"/>
</dbReference>
<evidence type="ECO:0000313" key="3">
    <source>
        <dbReference type="EMBL" id="MDY6485707.1"/>
    </source>
</evidence>
<dbReference type="PROSITE" id="PS51733">
    <property type="entry name" value="BPL_LPL_CATALYTIC"/>
    <property type="match status" value="1"/>
</dbReference>
<name>A0A6L6GHR1_9GAMM</name>
<evidence type="ECO:0000313" key="4">
    <source>
        <dbReference type="EMBL" id="MTD11374.1"/>
    </source>
</evidence>
<dbReference type="GO" id="GO:0004077">
    <property type="term" value="F:biotin--[biotin carboxyl-carrier protein] ligase activity"/>
    <property type="evidence" value="ECO:0007669"/>
    <property type="project" value="UniProtKB-EC"/>
</dbReference>
<organism evidence="4 5">
    <name type="scientific">Acinetobacter faecalis</name>
    <dbReference type="NCBI Taxonomy" id="2665161"/>
    <lineage>
        <taxon>Bacteria</taxon>
        <taxon>Pseudomonadati</taxon>
        <taxon>Pseudomonadota</taxon>
        <taxon>Gammaproteobacteria</taxon>
        <taxon>Moraxellales</taxon>
        <taxon>Moraxellaceae</taxon>
        <taxon>Acinetobacter</taxon>
    </lineage>
</organism>
<keyword evidence="1 4" id="KW-0436">Ligase</keyword>
<dbReference type="EC" id="6.3.4.15" evidence="4"/>
<dbReference type="Gene3D" id="3.30.930.10">
    <property type="entry name" value="Bira Bifunctional Protein, Domain 2"/>
    <property type="match status" value="1"/>
</dbReference>
<comment type="caution">
    <text evidence="4">The sequence shown here is derived from an EMBL/GenBank/DDBJ whole genome shotgun (WGS) entry which is preliminary data.</text>
</comment>
<dbReference type="RefSeq" id="WP_154772977.1">
    <property type="nucleotide sequence ID" value="NZ_JAXHPF010000001.1"/>
</dbReference>
<reference evidence="3 6" key="2">
    <citation type="submission" date="2023-11" db="EMBL/GenBank/DDBJ databases">
        <title>The common occurrence of Acinetobacte faecalis in cattle feces and its emended description.</title>
        <authorList>
            <person name="Kyselkova M."/>
            <person name="Xanthopoulou K."/>
            <person name="Shestivska V."/>
            <person name="Spanelova P."/>
            <person name="Maixnerova M."/>
            <person name="Higgins P.G."/>
            <person name="Nemec A."/>
        </authorList>
    </citation>
    <scope>NUCLEOTIDE SEQUENCE [LARGE SCALE GENOMIC DNA]</scope>
    <source>
        <strain evidence="3 6">ANC 7483</strain>
    </source>
</reference>
<dbReference type="PANTHER" id="PTHR12835:SF5">
    <property type="entry name" value="BIOTIN--PROTEIN LIGASE"/>
    <property type="match status" value="1"/>
</dbReference>
<sequence>MDLDTRLLQQKLTEANHLPEVLILKPVTTSTNDDVREVALKGINSVLICSRKQTQGRGQNQRPWISPEGNIYLSTLLNLQTPIDGRLALEIALNIIQMPSFDALGLKVKWPNDIYFNHQKLGGILVEPISSHQAVVGVGINVSPVKDSTIHQDITSLEEIGLKPIDRLTLIAELYLAIQQAGQWFNHNCYNLAARFNHHAAFINQTIEFEHQSLELKNGSIETSGEFLGIQNDGAIILKSETETSSFYQGRMRLLNPIK</sequence>
<accession>A0A6L6GHR1</accession>
<dbReference type="Proteomes" id="UP000473854">
    <property type="component" value="Unassembled WGS sequence"/>
</dbReference>
<dbReference type="SUPFAM" id="SSF55681">
    <property type="entry name" value="Class II aaRS and biotin synthetases"/>
    <property type="match status" value="1"/>
</dbReference>
<evidence type="ECO:0000256" key="1">
    <source>
        <dbReference type="ARBA" id="ARBA00022598"/>
    </source>
</evidence>